<organism evidence="4 5">
    <name type="scientific">Microbacterium mitrae</name>
    <dbReference type="NCBI Taxonomy" id="664640"/>
    <lineage>
        <taxon>Bacteria</taxon>
        <taxon>Bacillati</taxon>
        <taxon>Actinomycetota</taxon>
        <taxon>Actinomycetes</taxon>
        <taxon>Micrococcales</taxon>
        <taxon>Microbacteriaceae</taxon>
        <taxon>Microbacterium</taxon>
    </lineage>
</organism>
<feature type="domain" description="EamA" evidence="3">
    <location>
        <begin position="12"/>
        <end position="149"/>
    </location>
</feature>
<feature type="transmembrane region" description="Helical" evidence="2">
    <location>
        <begin position="242"/>
        <end position="266"/>
    </location>
</feature>
<dbReference type="Proteomes" id="UP000321196">
    <property type="component" value="Unassembled WGS sequence"/>
</dbReference>
<sequence length="325" mass="34736">MNPRPAIAIPVRGVVVSVIASILFGAVALLGARLDGFTSEEVTAWRVVFIVLALAAVHIPRSQRREFVADAKRIVTSATRILVLLVCTTIMWFQLWVFMWGSANGRSQDVAMGYFLLPLVMVLVGRVLFRDAMSPWQRAAVIAAAVGVLAQLVSTRSVGWPVLLIAGLYPVYFALRRWFDMDTKHVFLMEALLLLIPAAFFIGTGAFVTGTAPASTPTLLVVVGLSGIAMTLYIMASTWLPLGLFGLLSYLEPVLLLAAAVALGYALGLTDIFVYGPILVALVFLIVGGARAKRGEPVTISGQAVLTTTGTVPIVLPTAAELNAK</sequence>
<feature type="transmembrane region" description="Helical" evidence="2">
    <location>
        <begin position="158"/>
        <end position="175"/>
    </location>
</feature>
<evidence type="ECO:0000256" key="2">
    <source>
        <dbReference type="SAM" id="Phobius"/>
    </source>
</evidence>
<evidence type="ECO:0000313" key="5">
    <source>
        <dbReference type="Proteomes" id="UP000321196"/>
    </source>
</evidence>
<evidence type="ECO:0000313" key="4">
    <source>
        <dbReference type="EMBL" id="TXK05486.1"/>
    </source>
</evidence>
<dbReference type="InterPro" id="IPR000620">
    <property type="entry name" value="EamA_dom"/>
</dbReference>
<dbReference type="Pfam" id="PF00892">
    <property type="entry name" value="EamA"/>
    <property type="match status" value="1"/>
</dbReference>
<proteinExistence type="inferred from homology"/>
<reference evidence="4 5" key="1">
    <citation type="submission" date="2019-08" db="EMBL/GenBank/DDBJ databases">
        <authorList>
            <person name="Dong K."/>
        </authorList>
    </citation>
    <scope>NUCLEOTIDE SEQUENCE [LARGE SCALE GENOMIC DNA]</scope>
    <source>
        <strain evidence="4 5">M4-8</strain>
    </source>
</reference>
<dbReference type="OrthoDB" id="3250831at2"/>
<comment type="similarity">
    <text evidence="1">Belongs to the EamA transporter family.</text>
</comment>
<gene>
    <name evidence="4" type="ORF">FVP60_00295</name>
</gene>
<feature type="transmembrane region" description="Helical" evidence="2">
    <location>
        <begin position="7"/>
        <end position="31"/>
    </location>
</feature>
<name>A0A5C8HN38_9MICO</name>
<feature type="transmembrane region" description="Helical" evidence="2">
    <location>
        <begin position="272"/>
        <end position="290"/>
    </location>
</feature>
<feature type="transmembrane region" description="Helical" evidence="2">
    <location>
        <begin position="111"/>
        <end position="129"/>
    </location>
</feature>
<comment type="caution">
    <text evidence="4">The sequence shown here is derived from an EMBL/GenBank/DDBJ whole genome shotgun (WGS) entry which is preliminary data.</text>
</comment>
<keyword evidence="5" id="KW-1185">Reference proteome</keyword>
<keyword evidence="2" id="KW-1133">Transmembrane helix</keyword>
<dbReference type="GO" id="GO:0016020">
    <property type="term" value="C:membrane"/>
    <property type="evidence" value="ECO:0007669"/>
    <property type="project" value="InterPro"/>
</dbReference>
<feature type="transmembrane region" description="Helical" evidence="2">
    <location>
        <begin position="81"/>
        <end position="99"/>
    </location>
</feature>
<dbReference type="SUPFAM" id="SSF103481">
    <property type="entry name" value="Multidrug resistance efflux transporter EmrE"/>
    <property type="match status" value="1"/>
</dbReference>
<feature type="transmembrane region" description="Helical" evidence="2">
    <location>
        <begin position="214"/>
        <end position="235"/>
    </location>
</feature>
<evidence type="ECO:0000256" key="1">
    <source>
        <dbReference type="ARBA" id="ARBA00007362"/>
    </source>
</evidence>
<dbReference type="AlphaFoldDB" id="A0A5C8HN38"/>
<feature type="transmembrane region" description="Helical" evidence="2">
    <location>
        <begin position="136"/>
        <end position="152"/>
    </location>
</feature>
<evidence type="ECO:0000259" key="3">
    <source>
        <dbReference type="Pfam" id="PF00892"/>
    </source>
</evidence>
<accession>A0A5C8HN38</accession>
<keyword evidence="2" id="KW-0472">Membrane</keyword>
<feature type="transmembrane region" description="Helical" evidence="2">
    <location>
        <begin position="187"/>
        <end position="208"/>
    </location>
</feature>
<dbReference type="EMBL" id="VRSW01000001">
    <property type="protein sequence ID" value="TXK05486.1"/>
    <property type="molecule type" value="Genomic_DNA"/>
</dbReference>
<protein>
    <submittedName>
        <fullName evidence="4">EamA family transporter</fullName>
    </submittedName>
</protein>
<dbReference type="InterPro" id="IPR037185">
    <property type="entry name" value="EmrE-like"/>
</dbReference>
<feature type="transmembrane region" description="Helical" evidence="2">
    <location>
        <begin position="43"/>
        <end position="60"/>
    </location>
</feature>
<keyword evidence="2" id="KW-0812">Transmembrane</keyword>